<dbReference type="InterPro" id="IPR003673">
    <property type="entry name" value="CoA-Trfase_fam_III"/>
</dbReference>
<dbReference type="PANTHER" id="PTHR48228:SF5">
    <property type="entry name" value="ALPHA-METHYLACYL-COA RACEMASE"/>
    <property type="match status" value="1"/>
</dbReference>
<dbReference type="OrthoDB" id="16747at2759"/>
<evidence type="ECO:0000313" key="2">
    <source>
        <dbReference type="EMBL" id="KAJ4389241.1"/>
    </source>
</evidence>
<dbReference type="SUPFAM" id="SSF89796">
    <property type="entry name" value="CoA-transferase family III (CaiB/BaiF)"/>
    <property type="match status" value="1"/>
</dbReference>
<evidence type="ECO:0008006" key="4">
    <source>
        <dbReference type="Google" id="ProtNLM"/>
    </source>
</evidence>
<protein>
    <recommendedName>
        <fullName evidence="4">Carnitine dehydratase</fullName>
    </recommendedName>
</protein>
<accession>A0A9W9CVV1</accession>
<dbReference type="InterPro" id="IPR044855">
    <property type="entry name" value="CoA-Trfase_III_dom3_sf"/>
</dbReference>
<dbReference type="AlphaFoldDB" id="A0A9W9CVV1"/>
<dbReference type="GO" id="GO:0003824">
    <property type="term" value="F:catalytic activity"/>
    <property type="evidence" value="ECO:0007669"/>
    <property type="project" value="InterPro"/>
</dbReference>
<organism evidence="2 3">
    <name type="scientific">Gnomoniopsis smithogilvyi</name>
    <dbReference type="NCBI Taxonomy" id="1191159"/>
    <lineage>
        <taxon>Eukaryota</taxon>
        <taxon>Fungi</taxon>
        <taxon>Dikarya</taxon>
        <taxon>Ascomycota</taxon>
        <taxon>Pezizomycotina</taxon>
        <taxon>Sordariomycetes</taxon>
        <taxon>Sordariomycetidae</taxon>
        <taxon>Diaporthales</taxon>
        <taxon>Gnomoniaceae</taxon>
        <taxon>Gnomoniopsis</taxon>
    </lineage>
</organism>
<dbReference type="InterPro" id="IPR050509">
    <property type="entry name" value="CoA-transferase_III"/>
</dbReference>
<keyword evidence="3" id="KW-1185">Reference proteome</keyword>
<evidence type="ECO:0000256" key="1">
    <source>
        <dbReference type="ARBA" id="ARBA00008383"/>
    </source>
</evidence>
<evidence type="ECO:0000313" key="3">
    <source>
        <dbReference type="Proteomes" id="UP001140453"/>
    </source>
</evidence>
<gene>
    <name evidence="2" type="ORF">N0V93_006706</name>
</gene>
<comment type="caution">
    <text evidence="2">The sequence shown here is derived from an EMBL/GenBank/DDBJ whole genome shotgun (WGS) entry which is preliminary data.</text>
</comment>
<reference evidence="2" key="1">
    <citation type="submission" date="2022-10" db="EMBL/GenBank/DDBJ databases">
        <title>Tapping the CABI collections for fungal endophytes: first genome assemblies for Collariella, Neodidymelliopsis, Ascochyta clinopodiicola, Didymella pomorum, Didymosphaeria variabile, Neocosmospora piperis and Neocucurbitaria cava.</title>
        <authorList>
            <person name="Hill R."/>
        </authorList>
    </citation>
    <scope>NUCLEOTIDE SEQUENCE</scope>
    <source>
        <strain evidence="2">IMI 355082</strain>
    </source>
</reference>
<dbReference type="Gene3D" id="3.30.1540.10">
    <property type="entry name" value="formyl-coa transferase, domain 3"/>
    <property type="match status" value="1"/>
</dbReference>
<comment type="similarity">
    <text evidence="1">Belongs to the CoA-transferase III family.</text>
</comment>
<proteinExistence type="inferred from homology"/>
<name>A0A9W9CVV1_9PEZI</name>
<dbReference type="PANTHER" id="PTHR48228">
    <property type="entry name" value="SUCCINYL-COA--D-CITRAMALATE COA-TRANSFERASE"/>
    <property type="match status" value="1"/>
</dbReference>
<dbReference type="Proteomes" id="UP001140453">
    <property type="component" value="Unassembled WGS sequence"/>
</dbReference>
<dbReference type="EMBL" id="JAPEVB010000004">
    <property type="protein sequence ID" value="KAJ4389241.1"/>
    <property type="molecule type" value="Genomic_DNA"/>
</dbReference>
<dbReference type="Gene3D" id="3.40.50.10540">
    <property type="entry name" value="Crotonobetainyl-coa:carnitine coa-transferase, domain 1"/>
    <property type="match status" value="1"/>
</dbReference>
<dbReference type="InterPro" id="IPR023606">
    <property type="entry name" value="CoA-Trfase_III_dom_1_sf"/>
</dbReference>
<dbReference type="Pfam" id="PF02515">
    <property type="entry name" value="CoA_transf_3"/>
    <property type="match status" value="1"/>
</dbReference>
<sequence>MVGPPPLTGHKVLEFAGLAPGPFAGLLLADAGASVLRIDRPGTLPTADVLTRHKTSIAVDLKSVAGIALILRLAREADVLIEPFRPGVMEKLGLGPEEVLKVNPKLIYARMTGFRRDGRYKDMAGHDINYLAVSGVLGMLGRKGGKPTPPMNILGDFAGGGATLFQGILMALLARDKHGKGQVVEANMVDGASYLTTFPRLVAKTPMGDRPRGENVLDSGCPYYDTYETKDGGFMAVGALEPQFYAALIRGLGLQGKGWEARRNDRECWEEMRDVFANAFRSRTREEWEKVFDGTDACCTPVLTYAELEKQKQRREGDQRPAVMLRETPCFAVDTGQGDEVIRGQGPGVKGDGYVGQLMAPGDNGEKTLKQWLGWHRGAQYDVERDGLILKEKAKL</sequence>